<proteinExistence type="predicted"/>
<dbReference type="EMBL" id="CP007770">
    <property type="protein sequence ID" value="AJC87353.1"/>
    <property type="molecule type" value="Genomic_DNA"/>
</dbReference>
<dbReference type="STRING" id="1031564.CINS_0354"/>
<dbReference type="Gene3D" id="1.25.60.10">
    <property type="entry name" value="MgtE N-terminal domain-like"/>
    <property type="match status" value="1"/>
</dbReference>
<feature type="coiled-coil region" evidence="1">
    <location>
        <begin position="25"/>
        <end position="102"/>
    </location>
</feature>
<evidence type="ECO:0000259" key="2">
    <source>
        <dbReference type="Pfam" id="PF03448"/>
    </source>
</evidence>
<dbReference type="HOGENOM" id="CLU_085984_1_0_7"/>
<dbReference type="InterPro" id="IPR006668">
    <property type="entry name" value="Mg_transptr_MgtE_intracell_dom"/>
</dbReference>
<dbReference type="KEGG" id="cis:CINS_0354"/>
<dbReference type="SUPFAM" id="SSF158791">
    <property type="entry name" value="MgtE N-terminal domain-like"/>
    <property type="match status" value="1"/>
</dbReference>
<accession>A0A0A8GZJ1</accession>
<organism evidence="3 4">
    <name type="scientific">Campylobacter insulaenigrae NCTC 12927</name>
    <dbReference type="NCBI Taxonomy" id="1031564"/>
    <lineage>
        <taxon>Bacteria</taxon>
        <taxon>Pseudomonadati</taxon>
        <taxon>Campylobacterota</taxon>
        <taxon>Epsilonproteobacteria</taxon>
        <taxon>Campylobacterales</taxon>
        <taxon>Campylobacteraceae</taxon>
        <taxon>Campylobacter</taxon>
    </lineage>
</organism>
<dbReference type="GeneID" id="74431169"/>
<dbReference type="InterPro" id="IPR038076">
    <property type="entry name" value="MgtE_N_sf"/>
</dbReference>
<evidence type="ECO:0000313" key="4">
    <source>
        <dbReference type="Proteomes" id="UP000031163"/>
    </source>
</evidence>
<gene>
    <name evidence="3" type="ORF">CINS_0354</name>
</gene>
<dbReference type="Proteomes" id="UP000031163">
    <property type="component" value="Chromosome"/>
</dbReference>
<feature type="domain" description="Magnesium transporter MgtE intracellular" evidence="2">
    <location>
        <begin position="108"/>
        <end position="163"/>
    </location>
</feature>
<name>A0A0A8GZJ1_9BACT</name>
<dbReference type="AlphaFoldDB" id="A0A0A8GZJ1"/>
<dbReference type="Pfam" id="PF03448">
    <property type="entry name" value="MgtE_N"/>
    <property type="match status" value="1"/>
</dbReference>
<dbReference type="RefSeq" id="WP_039649342.1">
    <property type="nucleotide sequence ID" value="NZ_CP007770.1"/>
</dbReference>
<reference evidence="3 4" key="1">
    <citation type="journal article" date="2014" name="Genome Biol. Evol.">
        <title>Comparative Genomics of the Campylobacter lari Group.</title>
        <authorList>
            <person name="Miller W.G."/>
            <person name="Yee E."/>
            <person name="Chapman M.H."/>
            <person name="Smith T.P."/>
            <person name="Bono J.L."/>
            <person name="Huynh S."/>
            <person name="Parker C.T."/>
            <person name="Vandamme P."/>
            <person name="Luong K."/>
            <person name="Korlach J."/>
        </authorList>
    </citation>
    <scope>NUCLEOTIDE SEQUENCE [LARGE SCALE GENOMIC DNA]</scope>
    <source>
        <strain evidence="3 4">NCTC 12927</strain>
    </source>
</reference>
<evidence type="ECO:0000313" key="3">
    <source>
        <dbReference type="EMBL" id="AJC87353.1"/>
    </source>
</evidence>
<keyword evidence="1" id="KW-0175">Coiled coil</keyword>
<protein>
    <submittedName>
        <fullName evidence="3">Putative motility protein chaperone MotE</fullName>
    </submittedName>
</protein>
<sequence length="172" mass="19775">MKKIISILSLCVFYIYAEENCEQYFEAIKSQMQDQIREYDEARQSLEAFKASFEALQKEKMQALIQKEMDINASLQEIKITKEQNERILEATKQNIQTINDKTMGRIAEIYAKMKDAAVAGILSEMDDDEASKILLSLEPRKISSIMAKMQPKKASDLTLLLKNLDQNITLK</sequence>
<evidence type="ECO:0000256" key="1">
    <source>
        <dbReference type="SAM" id="Coils"/>
    </source>
</evidence>